<name>A0A1G7SQJ3_9FLAO</name>
<keyword evidence="2" id="KW-1185">Reference proteome</keyword>
<proteinExistence type="predicted"/>
<dbReference type="EMBL" id="FNBH01000003">
    <property type="protein sequence ID" value="SDG25074.1"/>
    <property type="molecule type" value="Genomic_DNA"/>
</dbReference>
<evidence type="ECO:0000313" key="2">
    <source>
        <dbReference type="Proteomes" id="UP000199203"/>
    </source>
</evidence>
<organism evidence="1 2">
    <name type="scientific">Epilithonimonas hungarica</name>
    <dbReference type="NCBI Taxonomy" id="454006"/>
    <lineage>
        <taxon>Bacteria</taxon>
        <taxon>Pseudomonadati</taxon>
        <taxon>Bacteroidota</taxon>
        <taxon>Flavobacteriia</taxon>
        <taxon>Flavobacteriales</taxon>
        <taxon>Weeksellaceae</taxon>
        <taxon>Chryseobacterium group</taxon>
        <taxon>Epilithonimonas</taxon>
    </lineage>
</organism>
<dbReference type="AlphaFoldDB" id="A0A1G7SQJ3"/>
<accession>A0A1G7SQJ3</accession>
<protein>
    <submittedName>
        <fullName evidence="1">Uncharacterized protein</fullName>
    </submittedName>
</protein>
<dbReference type="Proteomes" id="UP000199203">
    <property type="component" value="Unassembled WGS sequence"/>
</dbReference>
<evidence type="ECO:0000313" key="1">
    <source>
        <dbReference type="EMBL" id="SDG25074.1"/>
    </source>
</evidence>
<sequence>MVKIKAGIFNEKEIEKVIEIDKRKYIILTLWEILNMIVIPN</sequence>
<gene>
    <name evidence="1" type="ORF">SAMN05421825_3042</name>
</gene>
<reference evidence="2" key="1">
    <citation type="submission" date="2016-10" db="EMBL/GenBank/DDBJ databases">
        <authorList>
            <person name="Varghese N."/>
            <person name="Submissions S."/>
        </authorList>
    </citation>
    <scope>NUCLEOTIDE SEQUENCE [LARGE SCALE GENOMIC DNA]</scope>
    <source>
        <strain evidence="2">DSM 19684</strain>
    </source>
</reference>